<keyword evidence="4" id="KW-0677">Repeat</keyword>
<dbReference type="PROSITE" id="PS00232">
    <property type="entry name" value="CADHERIN_1"/>
    <property type="match status" value="4"/>
</dbReference>
<feature type="domain" description="Cadherin" evidence="10">
    <location>
        <begin position="371"/>
        <end position="487"/>
    </location>
</feature>
<dbReference type="STRING" id="2018661.A0A2A2LD40"/>
<keyword evidence="7" id="KW-1133">Transmembrane helix</keyword>
<feature type="domain" description="Cadherin" evidence="10">
    <location>
        <begin position="960"/>
        <end position="1060"/>
    </location>
</feature>
<dbReference type="GO" id="GO:0007411">
    <property type="term" value="P:axon guidance"/>
    <property type="evidence" value="ECO:0007669"/>
    <property type="project" value="UniProtKB-ARBA"/>
</dbReference>
<dbReference type="Proteomes" id="UP000218231">
    <property type="component" value="Unassembled WGS sequence"/>
</dbReference>
<protein>
    <recommendedName>
        <fullName evidence="10">Cadherin domain-containing protein</fullName>
    </recommendedName>
</protein>
<dbReference type="SMART" id="SM00112">
    <property type="entry name" value="CA"/>
    <property type="match status" value="11"/>
</dbReference>
<feature type="domain" description="Cadherin" evidence="10">
    <location>
        <begin position="1286"/>
        <end position="1350"/>
    </location>
</feature>
<accession>A0A2A2LD40</accession>
<dbReference type="SUPFAM" id="SSF49313">
    <property type="entry name" value="Cadherin-like"/>
    <property type="match status" value="12"/>
</dbReference>
<keyword evidence="12" id="KW-1185">Reference proteome</keyword>
<dbReference type="FunFam" id="2.60.40.60:FF:000020">
    <property type="entry name" value="Dachsous cadherin-related 1b"/>
    <property type="match status" value="2"/>
</dbReference>
<dbReference type="PANTHER" id="PTHR24025:SF31">
    <property type="entry name" value="NEURAL-CADHERIN"/>
    <property type="match status" value="1"/>
</dbReference>
<evidence type="ECO:0000313" key="11">
    <source>
        <dbReference type="EMBL" id="PAV84080.1"/>
    </source>
</evidence>
<sequence length="1365" mass="151961">MGEMRGKGKMPLDMSGVANLAMAARLQTVRVLIDDVDEPPAFLNSPIPYLAVVPVQPTIGRIVYQFIARDENGDGNSDVEYKLINTEPEGTFTVDSKTGAVRTALNRYSPGETYRVMVQAVDFSPSDNKTIQESPVAKLEILAGDRSPQFMKPHYEVALPEDSLIDYSVVDVRAHRFRSIEEGHSKGSLTYSLFASPNGGKRESSTWFGVDPNSGIVHLKRLLDYDDPSQPRIHKLLVVASEDGKENTAPLEVAIADVNDNAPVFSRPLYTAQVKEDIEIGVPILKVTASDKDALENARISYSVDNGNFSINQNGEISAKARLDADQFKERFFIYRFNVTAQDNGSPSLRSTATVHIRTENTNDEAPVFLPTDQYTAYVAEDAQGGTPVVQIQARDPDRDQVEYAFIDDEGYETHKTPLFQIDKDTGLIKLRPGIQAADLLRNSNPYNLTVLARDDGSCCSDASNQHTSLATVIIGIEDVNNNKPEFPDCAKYGEMAKILEGSYKKDPPTIIKVEATDEDSSANGEIVYSLYYAQSESRKPFIIDRLTGALQPSPHVVFDRETRPREDVTVKATDRGDRPLIGFCQFSVEVVDVNDNAPQFDRASYETSVSRNEAIGTSVLTVFAYDNDAPHNAKISYSLEPDLTAGEEYEADADWFELMNPKSGEITLVKQIPRDPKKTKFIFKVVANDNGTPDPQNSTVQVTIKIHEKQQSAPRWQSSPDCKDVITVVENAEMNKVILRCHAVAGDGAKSSIVYKLSAGGAPQSAKADSKFRQFNKMEDGREWVEVVIMEPLDYEQAHNYTLTLTATDVNSHVSTSRTFTILVEDVNDVVPNFTVDLFTGTVDEELTPNEYMEKFGRKPITVVKAVDTDSDGPQNDVHYRILEVPDPEGARLFRIDELTGEIFPQAKFDREQKDVYILTVEARDNMPSALPGTKGPNKDNVKVQIVIGDVNDNTPTFEETKYVGRVSESEGEGHDVLTVKAHDLDKHSNLRYDLVGAHGGRIPFAVRTDSGTVFVKEPLDYEKNDVYHLKLLASDGLHNATTDVYIYVQDVNDNAPIFEQSNYVTTVYEEDINVPKVLFTVRATDADKDERSRRIVYRLEGQGVGEFFSVDRHTGEIELLRPLDRDPPQGVPAYKFIVQAIDDDGNGLIGYADVQINLKDINDNAPVFLENMYGYVEENREPHTSDGVYFMDIRAIDYDDPTTDNAKLEYSISVNKEIEGQPVFRIEPDTGKIFAMRSLNRELPSEKEFVIEVRATDKGTPPREGSGNVTIKVLDKNDNAPYFEKALYEASVQETAQVGSAVISVSAIDEDTEAQDNVFTYTLVDDSPYFYMTTDKDSSESAVGVLRVKQICILPNYYDSLVR</sequence>
<dbReference type="FunFam" id="2.60.40.60:FF:000092">
    <property type="entry name" value="Protocadherin 8"/>
    <property type="match status" value="2"/>
</dbReference>
<evidence type="ECO:0000313" key="12">
    <source>
        <dbReference type="Proteomes" id="UP000218231"/>
    </source>
</evidence>
<dbReference type="InterPro" id="IPR015919">
    <property type="entry name" value="Cadherin-like_sf"/>
</dbReference>
<evidence type="ECO:0000256" key="1">
    <source>
        <dbReference type="ARBA" id="ARBA00004370"/>
    </source>
</evidence>
<dbReference type="GO" id="GO:0005509">
    <property type="term" value="F:calcium ion binding"/>
    <property type="evidence" value="ECO:0007669"/>
    <property type="project" value="UniProtKB-UniRule"/>
</dbReference>
<evidence type="ECO:0000256" key="9">
    <source>
        <dbReference type="PROSITE-ProRule" id="PRU00043"/>
    </source>
</evidence>
<feature type="domain" description="Cadherin" evidence="10">
    <location>
        <begin position="727"/>
        <end position="835"/>
    </location>
</feature>
<dbReference type="OrthoDB" id="6079678at2759"/>
<evidence type="ECO:0000256" key="6">
    <source>
        <dbReference type="ARBA" id="ARBA00022889"/>
    </source>
</evidence>
<gene>
    <name evidence="11" type="ORF">WR25_21178</name>
</gene>
<name>A0A2A2LD40_9BILA</name>
<feature type="domain" description="Cadherin" evidence="10">
    <location>
        <begin position="1061"/>
        <end position="1170"/>
    </location>
</feature>
<dbReference type="PANTHER" id="PTHR24025">
    <property type="entry name" value="DESMOGLEIN FAMILY MEMBER"/>
    <property type="match status" value="1"/>
</dbReference>
<feature type="domain" description="Cadherin" evidence="10">
    <location>
        <begin position="602"/>
        <end position="717"/>
    </location>
</feature>
<dbReference type="PROSITE" id="PS00018">
    <property type="entry name" value="EF_HAND_1"/>
    <property type="match status" value="1"/>
</dbReference>
<feature type="domain" description="Cadherin" evidence="10">
    <location>
        <begin position="836"/>
        <end position="959"/>
    </location>
</feature>
<feature type="domain" description="Cadherin" evidence="10">
    <location>
        <begin position="151"/>
        <end position="265"/>
    </location>
</feature>
<feature type="domain" description="Cadherin" evidence="10">
    <location>
        <begin position="266"/>
        <end position="369"/>
    </location>
</feature>
<dbReference type="InterPro" id="IPR002126">
    <property type="entry name" value="Cadherin-like_dom"/>
</dbReference>
<evidence type="ECO:0000256" key="4">
    <source>
        <dbReference type="ARBA" id="ARBA00022737"/>
    </source>
</evidence>
<feature type="domain" description="Cadherin" evidence="10">
    <location>
        <begin position="1178"/>
        <end position="1285"/>
    </location>
</feature>
<evidence type="ECO:0000256" key="2">
    <source>
        <dbReference type="ARBA" id="ARBA00022536"/>
    </source>
</evidence>
<feature type="domain" description="Cadherin" evidence="10">
    <location>
        <begin position="511"/>
        <end position="601"/>
    </location>
</feature>
<proteinExistence type="predicted"/>
<dbReference type="InterPro" id="IPR018247">
    <property type="entry name" value="EF_Hand_1_Ca_BS"/>
</dbReference>
<organism evidence="11 12">
    <name type="scientific">Diploscapter pachys</name>
    <dbReference type="NCBI Taxonomy" id="2018661"/>
    <lineage>
        <taxon>Eukaryota</taxon>
        <taxon>Metazoa</taxon>
        <taxon>Ecdysozoa</taxon>
        <taxon>Nematoda</taxon>
        <taxon>Chromadorea</taxon>
        <taxon>Rhabditida</taxon>
        <taxon>Rhabditina</taxon>
        <taxon>Rhabditomorpha</taxon>
        <taxon>Rhabditoidea</taxon>
        <taxon>Rhabditidae</taxon>
        <taxon>Diploscapter</taxon>
    </lineage>
</organism>
<dbReference type="GO" id="GO:0005911">
    <property type="term" value="C:cell-cell junction"/>
    <property type="evidence" value="ECO:0007669"/>
    <property type="project" value="TreeGrafter"/>
</dbReference>
<dbReference type="Gene3D" id="2.60.40.60">
    <property type="entry name" value="Cadherins"/>
    <property type="match status" value="12"/>
</dbReference>
<dbReference type="InterPro" id="IPR050971">
    <property type="entry name" value="Cadherin-domain_protein"/>
</dbReference>
<dbReference type="PROSITE" id="PS50268">
    <property type="entry name" value="CADHERIN_2"/>
    <property type="match status" value="12"/>
</dbReference>
<dbReference type="InterPro" id="IPR020894">
    <property type="entry name" value="Cadherin_CS"/>
</dbReference>
<dbReference type="GO" id="GO:0007156">
    <property type="term" value="P:homophilic cell adhesion via plasma membrane adhesion molecules"/>
    <property type="evidence" value="ECO:0007669"/>
    <property type="project" value="InterPro"/>
</dbReference>
<evidence type="ECO:0000259" key="10">
    <source>
        <dbReference type="PROSITE" id="PS50268"/>
    </source>
</evidence>
<feature type="domain" description="Cadherin" evidence="10">
    <location>
        <begin position="45"/>
        <end position="155"/>
    </location>
</feature>
<evidence type="ECO:0000256" key="7">
    <source>
        <dbReference type="ARBA" id="ARBA00022989"/>
    </source>
</evidence>
<comment type="caution">
    <text evidence="11">The sequence shown here is derived from an EMBL/GenBank/DDBJ whole genome shotgun (WGS) entry which is preliminary data.</text>
</comment>
<keyword evidence="2" id="KW-0245">EGF-like domain</keyword>
<comment type="subcellular location">
    <subcellularLocation>
        <location evidence="1">Membrane</location>
    </subcellularLocation>
</comment>
<dbReference type="GO" id="GO:0005886">
    <property type="term" value="C:plasma membrane"/>
    <property type="evidence" value="ECO:0007669"/>
    <property type="project" value="InterPro"/>
</dbReference>
<keyword evidence="3" id="KW-0812">Transmembrane</keyword>
<evidence type="ECO:0000256" key="3">
    <source>
        <dbReference type="ARBA" id="ARBA00022692"/>
    </source>
</evidence>
<evidence type="ECO:0000256" key="5">
    <source>
        <dbReference type="ARBA" id="ARBA00022837"/>
    </source>
</evidence>
<dbReference type="Pfam" id="PF00028">
    <property type="entry name" value="Cadherin"/>
    <property type="match status" value="8"/>
</dbReference>
<dbReference type="PRINTS" id="PR00205">
    <property type="entry name" value="CADHERIN"/>
</dbReference>
<dbReference type="EMBL" id="LIAE01006889">
    <property type="protein sequence ID" value="PAV84080.1"/>
    <property type="molecule type" value="Genomic_DNA"/>
</dbReference>
<keyword evidence="8" id="KW-0472">Membrane</keyword>
<evidence type="ECO:0000256" key="8">
    <source>
        <dbReference type="ARBA" id="ARBA00023136"/>
    </source>
</evidence>
<keyword evidence="5 9" id="KW-0106">Calcium</keyword>
<dbReference type="CDD" id="cd11304">
    <property type="entry name" value="Cadherin_repeat"/>
    <property type="match status" value="12"/>
</dbReference>
<reference evidence="11 12" key="1">
    <citation type="journal article" date="2017" name="Curr. Biol.">
        <title>Genome architecture and evolution of a unichromosomal asexual nematode.</title>
        <authorList>
            <person name="Fradin H."/>
            <person name="Zegar C."/>
            <person name="Gutwein M."/>
            <person name="Lucas J."/>
            <person name="Kovtun M."/>
            <person name="Corcoran D."/>
            <person name="Baugh L.R."/>
            <person name="Kiontke K."/>
            <person name="Gunsalus K."/>
            <person name="Fitch D.H."/>
            <person name="Piano F."/>
        </authorList>
    </citation>
    <scope>NUCLEOTIDE SEQUENCE [LARGE SCALE GENOMIC DNA]</scope>
    <source>
        <strain evidence="11">PF1309</strain>
    </source>
</reference>
<keyword evidence="6" id="KW-0130">Cell adhesion</keyword>